<keyword evidence="5" id="KW-0808">Transferase</keyword>
<dbReference type="CDD" id="cd00082">
    <property type="entry name" value="HisKA"/>
    <property type="match status" value="1"/>
</dbReference>
<dbReference type="KEGG" id="sen:SACE_4088"/>
<evidence type="ECO:0000256" key="5">
    <source>
        <dbReference type="ARBA" id="ARBA00022679"/>
    </source>
</evidence>
<dbReference type="CDD" id="cd06225">
    <property type="entry name" value="HAMP"/>
    <property type="match status" value="1"/>
</dbReference>
<dbReference type="SMART" id="SM00304">
    <property type="entry name" value="HAMP"/>
    <property type="match status" value="1"/>
</dbReference>
<evidence type="ECO:0000256" key="10">
    <source>
        <dbReference type="ARBA" id="ARBA00023136"/>
    </source>
</evidence>
<sequence>MRRRLLLVLLTFSIVAVAAFALPLLGVTAAQRTQQLALSRSGALDRFAALADQASGTGDVAQLVSEATRYTELYGEPLVVVDADRGPIVETGGLRAADVAEPIDQALRNEPSGQLAPLRPWSGEDVLRHRPVGSGTRVTGAVVMRVSVRAAAADISRQWALIALGAVSALAACGVLALVVARWILRPIGELESGVRAVAAGSRQTRVAVGAGPPELRALAGLFNGMSEAVAEAEERQRRMVADASHQLRNPMAALRLRVDALERRIQPEAMAGYWSTVEEVERLEALLDRLLVLSTADDSAADRDGGADDSTCDPHAVVADRVAAWRSAADAAGVVLRTGDPPASSVDARCARDDLAQILDVVLDNAVKYAGAGAEVTVSETVDRHWYRLAVTDTGPGLAPDELAMATGRFWRADRDRGSRGTGLGLSIADRLATARGGYLHVSGVEPHGLSVRVELPVARDGGARP</sequence>
<dbReference type="SUPFAM" id="SSF158472">
    <property type="entry name" value="HAMP domain-like"/>
    <property type="match status" value="1"/>
</dbReference>
<dbReference type="InterPro" id="IPR003661">
    <property type="entry name" value="HisK_dim/P_dom"/>
</dbReference>
<dbReference type="InterPro" id="IPR003594">
    <property type="entry name" value="HATPase_dom"/>
</dbReference>
<evidence type="ECO:0000256" key="1">
    <source>
        <dbReference type="ARBA" id="ARBA00000085"/>
    </source>
</evidence>
<name>A4FH34_SACEN</name>
<evidence type="ECO:0000256" key="6">
    <source>
        <dbReference type="ARBA" id="ARBA00022692"/>
    </source>
</evidence>
<evidence type="ECO:0000256" key="2">
    <source>
        <dbReference type="ARBA" id="ARBA00004236"/>
    </source>
</evidence>
<proteinExistence type="predicted"/>
<organism evidence="11 12">
    <name type="scientific">Saccharopolyspora erythraea (strain ATCC 11635 / DSM 40517 / JCM 4748 / NBRC 13426 / NCIMB 8594 / NRRL 2338)</name>
    <dbReference type="NCBI Taxonomy" id="405948"/>
    <lineage>
        <taxon>Bacteria</taxon>
        <taxon>Bacillati</taxon>
        <taxon>Actinomycetota</taxon>
        <taxon>Actinomycetes</taxon>
        <taxon>Pseudonocardiales</taxon>
        <taxon>Pseudonocardiaceae</taxon>
        <taxon>Saccharopolyspora</taxon>
    </lineage>
</organism>
<evidence type="ECO:0000256" key="7">
    <source>
        <dbReference type="ARBA" id="ARBA00022777"/>
    </source>
</evidence>
<dbReference type="InterPro" id="IPR036890">
    <property type="entry name" value="HATPase_C_sf"/>
</dbReference>
<dbReference type="PANTHER" id="PTHR45436">
    <property type="entry name" value="SENSOR HISTIDINE KINASE YKOH"/>
    <property type="match status" value="1"/>
</dbReference>
<dbReference type="STRING" id="405948.SACE_4088"/>
<accession>A4FH34</accession>
<gene>
    <name evidence="11" type="ordered locus">SACE_4088</name>
</gene>
<keyword evidence="8" id="KW-1133">Transmembrane helix</keyword>
<keyword evidence="6" id="KW-0812">Transmembrane</keyword>
<dbReference type="eggNOG" id="COG0642">
    <property type="taxonomic scope" value="Bacteria"/>
</dbReference>
<dbReference type="Gene3D" id="1.10.287.130">
    <property type="match status" value="1"/>
</dbReference>
<dbReference type="RefSeq" id="WP_009947069.1">
    <property type="nucleotide sequence ID" value="NC_009142.1"/>
</dbReference>
<dbReference type="PANTHER" id="PTHR45436:SF5">
    <property type="entry name" value="SENSOR HISTIDINE KINASE TRCS"/>
    <property type="match status" value="1"/>
</dbReference>
<comment type="subcellular location">
    <subcellularLocation>
        <location evidence="2">Cell membrane</location>
    </subcellularLocation>
</comment>
<dbReference type="AlphaFoldDB" id="A4FH34"/>
<dbReference type="Pfam" id="PF00672">
    <property type="entry name" value="HAMP"/>
    <property type="match status" value="1"/>
</dbReference>
<dbReference type="SMART" id="SM00388">
    <property type="entry name" value="HisKA"/>
    <property type="match status" value="1"/>
</dbReference>
<dbReference type="PRINTS" id="PR00344">
    <property type="entry name" value="BCTRLSENSOR"/>
</dbReference>
<dbReference type="EMBL" id="AM420293">
    <property type="protein sequence ID" value="CAM03359.1"/>
    <property type="molecule type" value="Genomic_DNA"/>
</dbReference>
<comment type="catalytic activity">
    <reaction evidence="1">
        <text>ATP + protein L-histidine = ADP + protein N-phospho-L-histidine.</text>
        <dbReference type="EC" id="2.7.13.3"/>
    </reaction>
</comment>
<evidence type="ECO:0000313" key="11">
    <source>
        <dbReference type="EMBL" id="CAM03359.1"/>
    </source>
</evidence>
<dbReference type="Pfam" id="PF00512">
    <property type="entry name" value="HisKA"/>
    <property type="match status" value="1"/>
</dbReference>
<dbReference type="SUPFAM" id="SSF55874">
    <property type="entry name" value="ATPase domain of HSP90 chaperone/DNA topoisomerase II/histidine kinase"/>
    <property type="match status" value="1"/>
</dbReference>
<evidence type="ECO:0000256" key="9">
    <source>
        <dbReference type="ARBA" id="ARBA00023012"/>
    </source>
</evidence>
<dbReference type="Pfam" id="PF02518">
    <property type="entry name" value="HATPase_c"/>
    <property type="match status" value="1"/>
</dbReference>
<dbReference type="Proteomes" id="UP000006728">
    <property type="component" value="Chromosome"/>
</dbReference>
<dbReference type="InterPro" id="IPR004358">
    <property type="entry name" value="Sig_transdc_His_kin-like_C"/>
</dbReference>
<dbReference type="PROSITE" id="PS50885">
    <property type="entry name" value="HAMP"/>
    <property type="match status" value="1"/>
</dbReference>
<dbReference type="GO" id="GO:0000155">
    <property type="term" value="F:phosphorelay sensor kinase activity"/>
    <property type="evidence" value="ECO:0007669"/>
    <property type="project" value="InterPro"/>
</dbReference>
<evidence type="ECO:0000313" key="12">
    <source>
        <dbReference type="Proteomes" id="UP000006728"/>
    </source>
</evidence>
<keyword evidence="9" id="KW-0902">Two-component regulatory system</keyword>
<reference evidence="11 12" key="1">
    <citation type="journal article" date="2007" name="Nat. Biotechnol.">
        <title>Complete genome sequence of the erythromycin-producing bacterium Saccharopolyspora erythraea NRRL23338.</title>
        <authorList>
            <person name="Oliynyk M."/>
            <person name="Samborskyy M."/>
            <person name="Lester J.B."/>
            <person name="Mironenko T."/>
            <person name="Scott N."/>
            <person name="Dickens S."/>
            <person name="Haydock S.F."/>
            <person name="Leadlay P.F."/>
        </authorList>
    </citation>
    <scope>NUCLEOTIDE SEQUENCE [LARGE SCALE GENOMIC DNA]</scope>
    <source>
        <strain evidence="12">ATCC 11635 / DSM 40517 / JCM 4748 / NBRC 13426 / NCIMB 8594 / NRRL 2338</strain>
    </source>
</reference>
<dbReference type="GO" id="GO:0005886">
    <property type="term" value="C:plasma membrane"/>
    <property type="evidence" value="ECO:0007669"/>
    <property type="project" value="UniProtKB-SubCell"/>
</dbReference>
<dbReference type="InterPro" id="IPR003660">
    <property type="entry name" value="HAMP_dom"/>
</dbReference>
<evidence type="ECO:0000256" key="4">
    <source>
        <dbReference type="ARBA" id="ARBA00022553"/>
    </source>
</evidence>
<evidence type="ECO:0000256" key="8">
    <source>
        <dbReference type="ARBA" id="ARBA00022989"/>
    </source>
</evidence>
<dbReference type="Gene3D" id="6.10.340.10">
    <property type="match status" value="1"/>
</dbReference>
<dbReference type="CDD" id="cd00075">
    <property type="entry name" value="HATPase"/>
    <property type="match status" value="1"/>
</dbReference>
<dbReference type="InterPro" id="IPR005467">
    <property type="entry name" value="His_kinase_dom"/>
</dbReference>
<keyword evidence="4" id="KW-0597">Phosphoprotein</keyword>
<dbReference type="EC" id="2.7.13.3" evidence="3"/>
<evidence type="ECO:0000256" key="3">
    <source>
        <dbReference type="ARBA" id="ARBA00012438"/>
    </source>
</evidence>
<keyword evidence="7 11" id="KW-0418">Kinase</keyword>
<dbReference type="Gene3D" id="3.30.565.10">
    <property type="entry name" value="Histidine kinase-like ATPase, C-terminal domain"/>
    <property type="match status" value="1"/>
</dbReference>
<dbReference type="SMART" id="SM00387">
    <property type="entry name" value="HATPase_c"/>
    <property type="match status" value="1"/>
</dbReference>
<dbReference type="OrthoDB" id="9786919at2"/>
<dbReference type="HOGENOM" id="CLU_000445_89_6_11"/>
<dbReference type="InterPro" id="IPR050428">
    <property type="entry name" value="TCS_sensor_his_kinase"/>
</dbReference>
<dbReference type="InterPro" id="IPR036097">
    <property type="entry name" value="HisK_dim/P_sf"/>
</dbReference>
<dbReference type="SUPFAM" id="SSF47384">
    <property type="entry name" value="Homodimeric domain of signal transducing histidine kinase"/>
    <property type="match status" value="1"/>
</dbReference>
<protein>
    <recommendedName>
        <fullName evidence="3">histidine kinase</fullName>
        <ecNumber evidence="3">2.7.13.3</ecNumber>
    </recommendedName>
</protein>
<dbReference type="PROSITE" id="PS50109">
    <property type="entry name" value="HIS_KIN"/>
    <property type="match status" value="1"/>
</dbReference>
<dbReference type="eggNOG" id="COG5000">
    <property type="taxonomic scope" value="Bacteria"/>
</dbReference>
<keyword evidence="12" id="KW-1185">Reference proteome</keyword>
<keyword evidence="10" id="KW-0472">Membrane</keyword>